<dbReference type="InterPro" id="IPR011008">
    <property type="entry name" value="Dimeric_a/b-barrel"/>
</dbReference>
<evidence type="ECO:0000313" key="4">
    <source>
        <dbReference type="Proteomes" id="UP001601948"/>
    </source>
</evidence>
<dbReference type="EMBL" id="JBIAPI010000012">
    <property type="protein sequence ID" value="MFF3227993.1"/>
    <property type="molecule type" value="Genomic_DNA"/>
</dbReference>
<accession>A0ABW6R3A5</accession>
<keyword evidence="4" id="KW-1185">Reference proteome</keyword>
<protein>
    <submittedName>
        <fullName evidence="3">NIPSNAP family protein</fullName>
    </submittedName>
</protein>
<dbReference type="Gene3D" id="3.30.70.100">
    <property type="match status" value="1"/>
</dbReference>
<comment type="caution">
    <text evidence="3">The sequence shown here is derived from an EMBL/GenBank/DDBJ whole genome shotgun (WGS) entry which is preliminary data.</text>
</comment>
<feature type="domain" description="NIPSNAP" evidence="2">
    <location>
        <begin position="9"/>
        <end position="106"/>
    </location>
</feature>
<sequence>MTENIWPVVELRQYTLRPGARDVLIELFDRELVETQEAVGMRIVAQFRDEDDPDRFVWMRAFPDMATRGAALTAFYVEGTAWRTHAPAARATMVDTTDALLLQPASATSGFVVSGTRPGVHATDLPESRVLATIYYLDTPKEEFAEFFDASVRPVLAATGAPPTACYLTDPTPNTFAPLPIRDENVFVWFALFDNAERRTAHLDQLAATEAWHTEVQPELAKRLSGPPEQLRLAPTARSMLR</sequence>
<proteinExistence type="predicted"/>
<dbReference type="InterPro" id="IPR012577">
    <property type="entry name" value="NIPSNAP"/>
</dbReference>
<name>A0ABW6R3A5_9NOCA</name>
<reference evidence="3 4" key="1">
    <citation type="submission" date="2024-10" db="EMBL/GenBank/DDBJ databases">
        <title>The Natural Products Discovery Center: Release of the First 8490 Sequenced Strains for Exploring Actinobacteria Biosynthetic Diversity.</title>
        <authorList>
            <person name="Kalkreuter E."/>
            <person name="Kautsar S.A."/>
            <person name="Yang D."/>
            <person name="Bader C.D."/>
            <person name="Teijaro C.N."/>
            <person name="Fluegel L."/>
            <person name="Davis C.M."/>
            <person name="Simpson J.R."/>
            <person name="Lauterbach L."/>
            <person name="Steele A.D."/>
            <person name="Gui C."/>
            <person name="Meng S."/>
            <person name="Li G."/>
            <person name="Viehrig K."/>
            <person name="Ye F."/>
            <person name="Su P."/>
            <person name="Kiefer A.F."/>
            <person name="Nichols A."/>
            <person name="Cepeda A.J."/>
            <person name="Yan W."/>
            <person name="Fan B."/>
            <person name="Jiang Y."/>
            <person name="Adhikari A."/>
            <person name="Zheng C.-J."/>
            <person name="Schuster L."/>
            <person name="Cowan T.M."/>
            <person name="Smanski M.J."/>
            <person name="Chevrette M.G."/>
            <person name="De Carvalho L.P.S."/>
            <person name="Shen B."/>
        </authorList>
    </citation>
    <scope>NUCLEOTIDE SEQUENCE [LARGE SCALE GENOMIC DNA]</scope>
    <source>
        <strain evidence="3 4">NPDC003040</strain>
    </source>
</reference>
<evidence type="ECO:0000256" key="1">
    <source>
        <dbReference type="SAM" id="MobiDB-lite"/>
    </source>
</evidence>
<dbReference type="Proteomes" id="UP001601948">
    <property type="component" value="Unassembled WGS sequence"/>
</dbReference>
<feature type="region of interest" description="Disordered" evidence="1">
    <location>
        <begin position="219"/>
        <end position="242"/>
    </location>
</feature>
<organism evidence="3 4">
    <name type="scientific">Nocardia suismassiliense</name>
    <dbReference type="NCBI Taxonomy" id="2077092"/>
    <lineage>
        <taxon>Bacteria</taxon>
        <taxon>Bacillati</taxon>
        <taxon>Actinomycetota</taxon>
        <taxon>Actinomycetes</taxon>
        <taxon>Mycobacteriales</taxon>
        <taxon>Nocardiaceae</taxon>
        <taxon>Nocardia</taxon>
    </lineage>
</organism>
<dbReference type="SUPFAM" id="SSF54909">
    <property type="entry name" value="Dimeric alpha+beta barrel"/>
    <property type="match status" value="1"/>
</dbReference>
<dbReference type="RefSeq" id="WP_387724432.1">
    <property type="nucleotide sequence ID" value="NZ_JBIAPI010000012.1"/>
</dbReference>
<evidence type="ECO:0000313" key="3">
    <source>
        <dbReference type="EMBL" id="MFF3227993.1"/>
    </source>
</evidence>
<dbReference type="Pfam" id="PF07978">
    <property type="entry name" value="NIPSNAP"/>
    <property type="match status" value="1"/>
</dbReference>
<gene>
    <name evidence="3" type="ORF">ACFYV7_34710</name>
</gene>
<evidence type="ECO:0000259" key="2">
    <source>
        <dbReference type="Pfam" id="PF07978"/>
    </source>
</evidence>